<name>A0A6G1BUS4_9ORYZ</name>
<feature type="region of interest" description="Disordered" evidence="1">
    <location>
        <begin position="1"/>
        <end position="25"/>
    </location>
</feature>
<dbReference type="Proteomes" id="UP000479710">
    <property type="component" value="Unassembled WGS sequence"/>
</dbReference>
<proteinExistence type="predicted"/>
<gene>
    <name evidence="2" type="ORF">E2562_005219</name>
</gene>
<sequence length="96" mass="9574">MGKTKTIHARANVSRRSFTGGGASSMRHAINTMTLRGATPSNLFVVGAPTGAADIIVVVPDAGGLADVEEPPAVGATGREEAPASAEMIGDDATAV</sequence>
<dbReference type="EMBL" id="SPHZ02000011">
    <property type="protein sequence ID" value="KAF0891153.1"/>
    <property type="molecule type" value="Genomic_DNA"/>
</dbReference>
<evidence type="ECO:0000313" key="2">
    <source>
        <dbReference type="EMBL" id="KAF0891153.1"/>
    </source>
</evidence>
<accession>A0A6G1BUS4</accession>
<dbReference type="AlphaFoldDB" id="A0A6G1BUS4"/>
<comment type="caution">
    <text evidence="2">The sequence shown here is derived from an EMBL/GenBank/DDBJ whole genome shotgun (WGS) entry which is preliminary data.</text>
</comment>
<reference evidence="2 3" key="1">
    <citation type="submission" date="2019-11" db="EMBL/GenBank/DDBJ databases">
        <title>Whole genome sequence of Oryza granulata.</title>
        <authorList>
            <person name="Li W."/>
        </authorList>
    </citation>
    <scope>NUCLEOTIDE SEQUENCE [LARGE SCALE GENOMIC DNA]</scope>
    <source>
        <strain evidence="3">cv. Menghai</strain>
        <tissue evidence="2">Leaf</tissue>
    </source>
</reference>
<keyword evidence="3" id="KW-1185">Reference proteome</keyword>
<feature type="region of interest" description="Disordered" evidence="1">
    <location>
        <begin position="71"/>
        <end position="96"/>
    </location>
</feature>
<organism evidence="2 3">
    <name type="scientific">Oryza meyeriana var. granulata</name>
    <dbReference type="NCBI Taxonomy" id="110450"/>
    <lineage>
        <taxon>Eukaryota</taxon>
        <taxon>Viridiplantae</taxon>
        <taxon>Streptophyta</taxon>
        <taxon>Embryophyta</taxon>
        <taxon>Tracheophyta</taxon>
        <taxon>Spermatophyta</taxon>
        <taxon>Magnoliopsida</taxon>
        <taxon>Liliopsida</taxon>
        <taxon>Poales</taxon>
        <taxon>Poaceae</taxon>
        <taxon>BOP clade</taxon>
        <taxon>Oryzoideae</taxon>
        <taxon>Oryzeae</taxon>
        <taxon>Oryzinae</taxon>
        <taxon>Oryza</taxon>
        <taxon>Oryza meyeriana</taxon>
    </lineage>
</organism>
<evidence type="ECO:0000313" key="3">
    <source>
        <dbReference type="Proteomes" id="UP000479710"/>
    </source>
</evidence>
<evidence type="ECO:0000256" key="1">
    <source>
        <dbReference type="SAM" id="MobiDB-lite"/>
    </source>
</evidence>
<protein>
    <submittedName>
        <fullName evidence="2">Uncharacterized protein</fullName>
    </submittedName>
</protein>